<comment type="similarity">
    <text evidence="3">Belongs to the sarcoglycan beta/delta/gamma/zeta family.</text>
</comment>
<dbReference type="PANTHER" id="PTHR12939">
    <property type="entry name" value="SARCOGLYCAN"/>
    <property type="match status" value="1"/>
</dbReference>
<dbReference type="InterPro" id="IPR039972">
    <property type="entry name" value="Sarcoglycan_gamma/delta/zeta"/>
</dbReference>
<dbReference type="Proteomes" id="UP000492821">
    <property type="component" value="Unassembled WGS sequence"/>
</dbReference>
<feature type="region of interest" description="Disordered" evidence="13">
    <location>
        <begin position="1"/>
        <end position="41"/>
    </location>
</feature>
<keyword evidence="15" id="KW-1185">Reference proteome</keyword>
<comment type="subcellular location">
    <subcellularLocation>
        <location evidence="2">Cell membrane</location>
        <location evidence="2">Sarcolemma</location>
        <topology evidence="2">Single-pass type II membrane protein</topology>
    </subcellularLocation>
    <subcellularLocation>
        <location evidence="1">Cytoplasm</location>
        <location evidence="1">Cytoskeleton</location>
    </subcellularLocation>
</comment>
<feature type="transmembrane region" description="Helical" evidence="14">
    <location>
        <begin position="90"/>
        <end position="114"/>
    </location>
</feature>
<keyword evidence="8 14" id="KW-1133">Transmembrane helix</keyword>
<protein>
    <submittedName>
        <fullName evidence="16">Delta-sarcoglycan</fullName>
    </submittedName>
</protein>
<dbReference type="GO" id="GO:0016012">
    <property type="term" value="C:sarcoglycan complex"/>
    <property type="evidence" value="ECO:0007669"/>
    <property type="project" value="InterPro"/>
</dbReference>
<keyword evidence="9 14" id="KW-0472">Membrane</keyword>
<keyword evidence="12" id="KW-0206">Cytoskeleton</keyword>
<evidence type="ECO:0000256" key="1">
    <source>
        <dbReference type="ARBA" id="ARBA00004245"/>
    </source>
</evidence>
<keyword evidence="11" id="KW-0325">Glycoprotein</keyword>
<evidence type="ECO:0000256" key="9">
    <source>
        <dbReference type="ARBA" id="ARBA00023136"/>
    </source>
</evidence>
<dbReference type="Pfam" id="PF04790">
    <property type="entry name" value="Sarcoglycan_1"/>
    <property type="match status" value="1"/>
</dbReference>
<evidence type="ECO:0000256" key="13">
    <source>
        <dbReference type="SAM" id="MobiDB-lite"/>
    </source>
</evidence>
<evidence type="ECO:0000256" key="11">
    <source>
        <dbReference type="ARBA" id="ARBA00023180"/>
    </source>
</evidence>
<evidence type="ECO:0000256" key="10">
    <source>
        <dbReference type="ARBA" id="ARBA00023157"/>
    </source>
</evidence>
<keyword evidence="4" id="KW-1003">Cell membrane</keyword>
<organism evidence="15 16">
    <name type="scientific">Panagrellus redivivus</name>
    <name type="common">Microworm</name>
    <dbReference type="NCBI Taxonomy" id="6233"/>
    <lineage>
        <taxon>Eukaryota</taxon>
        <taxon>Metazoa</taxon>
        <taxon>Ecdysozoa</taxon>
        <taxon>Nematoda</taxon>
        <taxon>Chromadorea</taxon>
        <taxon>Rhabditida</taxon>
        <taxon>Tylenchina</taxon>
        <taxon>Panagrolaimomorpha</taxon>
        <taxon>Panagrolaimoidea</taxon>
        <taxon>Panagrolaimidae</taxon>
        <taxon>Panagrellus</taxon>
    </lineage>
</organism>
<evidence type="ECO:0000256" key="2">
    <source>
        <dbReference type="ARBA" id="ARBA00004274"/>
    </source>
</evidence>
<reference evidence="15" key="1">
    <citation type="journal article" date="2013" name="Genetics">
        <title>The draft genome and transcriptome of Panagrellus redivivus are shaped by the harsh demands of a free-living lifestyle.</title>
        <authorList>
            <person name="Srinivasan J."/>
            <person name="Dillman A.R."/>
            <person name="Macchietto M.G."/>
            <person name="Heikkinen L."/>
            <person name="Lakso M."/>
            <person name="Fracchia K.M."/>
            <person name="Antoshechkin I."/>
            <person name="Mortazavi A."/>
            <person name="Wong G."/>
            <person name="Sternberg P.W."/>
        </authorList>
    </citation>
    <scope>NUCLEOTIDE SEQUENCE [LARGE SCALE GENOMIC DNA]</scope>
    <source>
        <strain evidence="15">MT8872</strain>
    </source>
</reference>
<evidence type="ECO:0000256" key="6">
    <source>
        <dbReference type="ARBA" id="ARBA00022692"/>
    </source>
</evidence>
<reference evidence="16" key="2">
    <citation type="submission" date="2020-10" db="UniProtKB">
        <authorList>
            <consortium name="WormBaseParasite"/>
        </authorList>
    </citation>
    <scope>IDENTIFICATION</scope>
</reference>
<sequence length="340" mass="36865">MPYRDRSTVQNDIWTRDPSVPAPSAYERHSTQPRGASGGPYAGGRPGIIDPSLPPSGAGPAHTTIVHSTMKPVPDSDIYRVGIYGWRKRCLYCFILILTLIIVINLVLTVWIMIVLNFGIDGMGALKVTDDGIRVTGKTKFEKSVQFSQISTENNKALTLESALGVSLSAHNISGDTTASLDLATNGKVSASCERFEIVDRDNKLLFFADSNEVGLKLNNLRILDDGGTVFEGAIQTGTIRPEPDTPLSLESPTRGVKISAGQDIELLSSAGEFSLNALQDINLNSKKGDIHFDGRMYISGLERSHGRGTAQYQLCVCQNGRLFMAAENADCRADKDICE</sequence>
<evidence type="ECO:0000313" key="15">
    <source>
        <dbReference type="Proteomes" id="UP000492821"/>
    </source>
</evidence>
<dbReference type="WBParaSite" id="Pan_g14844.t1">
    <property type="protein sequence ID" value="Pan_g14844.t1"/>
    <property type="gene ID" value="Pan_g14844"/>
</dbReference>
<keyword evidence="6 14" id="KW-0812">Transmembrane</keyword>
<name>A0A7E4ZSN7_PANRE</name>
<keyword evidence="7" id="KW-0735">Signal-anchor</keyword>
<proteinExistence type="inferred from homology"/>
<evidence type="ECO:0000256" key="7">
    <source>
        <dbReference type="ARBA" id="ARBA00022968"/>
    </source>
</evidence>
<dbReference type="GO" id="GO:0005856">
    <property type="term" value="C:cytoskeleton"/>
    <property type="evidence" value="ECO:0007669"/>
    <property type="project" value="UniProtKB-SubCell"/>
</dbReference>
<dbReference type="PANTHER" id="PTHR12939:SF10">
    <property type="entry name" value="EG:4F1.1 PROTEIN"/>
    <property type="match status" value="1"/>
</dbReference>
<evidence type="ECO:0000256" key="5">
    <source>
        <dbReference type="ARBA" id="ARBA00022490"/>
    </source>
</evidence>
<keyword evidence="10" id="KW-1015">Disulfide bond</keyword>
<dbReference type="GO" id="GO:0042383">
    <property type="term" value="C:sarcolemma"/>
    <property type="evidence" value="ECO:0007669"/>
    <property type="project" value="UniProtKB-SubCell"/>
</dbReference>
<dbReference type="AlphaFoldDB" id="A0A7E4ZSN7"/>
<evidence type="ECO:0000256" key="14">
    <source>
        <dbReference type="SAM" id="Phobius"/>
    </source>
</evidence>
<evidence type="ECO:0000256" key="8">
    <source>
        <dbReference type="ARBA" id="ARBA00022989"/>
    </source>
</evidence>
<keyword evidence="5" id="KW-0963">Cytoplasm</keyword>
<evidence type="ECO:0000256" key="3">
    <source>
        <dbReference type="ARBA" id="ARBA00007574"/>
    </source>
</evidence>
<dbReference type="InterPro" id="IPR006875">
    <property type="entry name" value="Sarcoglycan"/>
</dbReference>
<accession>A0A7E4ZSN7</accession>
<evidence type="ECO:0000256" key="12">
    <source>
        <dbReference type="ARBA" id="ARBA00023212"/>
    </source>
</evidence>
<evidence type="ECO:0000256" key="4">
    <source>
        <dbReference type="ARBA" id="ARBA00022475"/>
    </source>
</evidence>
<evidence type="ECO:0000313" key="16">
    <source>
        <dbReference type="WBParaSite" id="Pan_g14844.t1"/>
    </source>
</evidence>